<dbReference type="RefSeq" id="WP_145448968.1">
    <property type="nucleotide sequence ID" value="NZ_CP037421.1"/>
</dbReference>
<gene>
    <name evidence="1" type="ORF">Enr10x_21110</name>
</gene>
<dbReference type="Proteomes" id="UP000315647">
    <property type="component" value="Chromosome"/>
</dbReference>
<evidence type="ECO:0000313" key="1">
    <source>
        <dbReference type="EMBL" id="QDT26801.1"/>
    </source>
</evidence>
<organism evidence="1 2">
    <name type="scientific">Gimesia panareensis</name>
    <dbReference type="NCBI Taxonomy" id="2527978"/>
    <lineage>
        <taxon>Bacteria</taxon>
        <taxon>Pseudomonadati</taxon>
        <taxon>Planctomycetota</taxon>
        <taxon>Planctomycetia</taxon>
        <taxon>Planctomycetales</taxon>
        <taxon>Planctomycetaceae</taxon>
        <taxon>Gimesia</taxon>
    </lineage>
</organism>
<keyword evidence="2" id="KW-1185">Reference proteome</keyword>
<accession>A0A517Q598</accession>
<reference evidence="1 2" key="1">
    <citation type="submission" date="2019-03" db="EMBL/GenBank/DDBJ databases">
        <title>Deep-cultivation of Planctomycetes and their phenomic and genomic characterization uncovers novel biology.</title>
        <authorList>
            <person name="Wiegand S."/>
            <person name="Jogler M."/>
            <person name="Boedeker C."/>
            <person name="Pinto D."/>
            <person name="Vollmers J."/>
            <person name="Rivas-Marin E."/>
            <person name="Kohn T."/>
            <person name="Peeters S.H."/>
            <person name="Heuer A."/>
            <person name="Rast P."/>
            <person name="Oberbeckmann S."/>
            <person name="Bunk B."/>
            <person name="Jeske O."/>
            <person name="Meyerdierks A."/>
            <person name="Storesund J.E."/>
            <person name="Kallscheuer N."/>
            <person name="Luecker S."/>
            <person name="Lage O.M."/>
            <person name="Pohl T."/>
            <person name="Merkel B.J."/>
            <person name="Hornburger P."/>
            <person name="Mueller R.-W."/>
            <person name="Bruemmer F."/>
            <person name="Labrenz M."/>
            <person name="Spormann A.M."/>
            <person name="Op den Camp H."/>
            <person name="Overmann J."/>
            <person name="Amann R."/>
            <person name="Jetten M.S.M."/>
            <person name="Mascher T."/>
            <person name="Medema M.H."/>
            <person name="Devos D.P."/>
            <person name="Kaster A.-K."/>
            <person name="Ovreas L."/>
            <person name="Rohde M."/>
            <person name="Galperin M.Y."/>
            <person name="Jogler C."/>
        </authorList>
    </citation>
    <scope>NUCLEOTIDE SEQUENCE [LARGE SCALE GENOMIC DNA]</scope>
    <source>
        <strain evidence="1 2">Enr10</strain>
    </source>
</reference>
<evidence type="ECO:0000313" key="2">
    <source>
        <dbReference type="Proteomes" id="UP000315647"/>
    </source>
</evidence>
<protein>
    <submittedName>
        <fullName evidence="1">Uncharacterized protein</fullName>
    </submittedName>
</protein>
<name>A0A517Q598_9PLAN</name>
<sequence>MPDVTPTGPLSLPFEQAALILAACNTFQSVCGVASASLAREKIYYPYYDLGEKDNAWPIPGIIINDDDMNQQFMNRNLDQGGSLLVTFCFPVNENYVSENGEIEPENQILDFRNKLGAILNEMLALANTPNPDTNLCYLHVTRWEKWSTPVLLSSPHAAEEMMHAAFVLEWVA</sequence>
<proteinExistence type="predicted"/>
<dbReference type="AlphaFoldDB" id="A0A517Q598"/>
<dbReference type="EMBL" id="CP037421">
    <property type="protein sequence ID" value="QDT26801.1"/>
    <property type="molecule type" value="Genomic_DNA"/>
</dbReference>